<proteinExistence type="predicted"/>
<accession>A0A2V4NGN5</accession>
<dbReference type="OrthoDB" id="328972at2"/>
<sequence>MQKSAIWHRLIAFLLFGGDVDPAFPNSTVAAVFDGFPAESRAGLLALRRLIFECAAERPEIGAITETLKWGQPAYSAEVSCAGTTLRLGVPKTGGYAIYVHSQTTVVPQFRDMFSDAFSYDGNRAVLFDAPQAPDLEKLRFLVMSALCYHLDKRHLKTPHPDTPRTDKRG</sequence>
<protein>
    <submittedName>
        <fullName evidence="1">Uncharacterized protein</fullName>
    </submittedName>
</protein>
<reference evidence="1 2" key="1">
    <citation type="submission" date="2018-05" db="EMBL/GenBank/DDBJ databases">
        <title>Oceanovita maritima gen. nov., sp. nov., a marine bacterium in the family Rhodobacteraceae isolated from surface seawater of Lundu port Xiamen, China.</title>
        <authorList>
            <person name="Hetharua B.H."/>
            <person name="Min D."/>
            <person name="Liao H."/>
            <person name="Tian Y."/>
        </authorList>
    </citation>
    <scope>NUCLEOTIDE SEQUENCE [LARGE SCALE GENOMIC DNA]</scope>
    <source>
        <strain evidence="1 2">FSX-11</strain>
    </source>
</reference>
<dbReference type="EMBL" id="QFVT01000002">
    <property type="protein sequence ID" value="PYC49260.1"/>
    <property type="molecule type" value="Genomic_DNA"/>
</dbReference>
<name>A0A2V4NGN5_9RHOB</name>
<evidence type="ECO:0000313" key="1">
    <source>
        <dbReference type="EMBL" id="PYC49260.1"/>
    </source>
</evidence>
<organism evidence="1 2">
    <name type="scientific">Litorivita pollutaquae</name>
    <dbReference type="NCBI Taxonomy" id="2200892"/>
    <lineage>
        <taxon>Bacteria</taxon>
        <taxon>Pseudomonadati</taxon>
        <taxon>Pseudomonadota</taxon>
        <taxon>Alphaproteobacteria</taxon>
        <taxon>Rhodobacterales</taxon>
        <taxon>Paracoccaceae</taxon>
        <taxon>Litorivita</taxon>
    </lineage>
</organism>
<dbReference type="Proteomes" id="UP000248012">
    <property type="component" value="Unassembled WGS sequence"/>
</dbReference>
<gene>
    <name evidence="1" type="ORF">DI396_02540</name>
</gene>
<dbReference type="SUPFAM" id="SSF159888">
    <property type="entry name" value="YdhG-like"/>
    <property type="match status" value="1"/>
</dbReference>
<evidence type="ECO:0000313" key="2">
    <source>
        <dbReference type="Proteomes" id="UP000248012"/>
    </source>
</evidence>
<keyword evidence="2" id="KW-1185">Reference proteome</keyword>
<comment type="caution">
    <text evidence="1">The sequence shown here is derived from an EMBL/GenBank/DDBJ whole genome shotgun (WGS) entry which is preliminary data.</text>
</comment>
<dbReference type="AlphaFoldDB" id="A0A2V4NGN5"/>